<evidence type="ECO:0008006" key="3">
    <source>
        <dbReference type="Google" id="ProtNLM"/>
    </source>
</evidence>
<evidence type="ECO:0000313" key="2">
    <source>
        <dbReference type="Proteomes" id="UP000019423"/>
    </source>
</evidence>
<keyword evidence="2" id="KW-1185">Reference proteome</keyword>
<evidence type="ECO:0000313" key="1">
    <source>
        <dbReference type="EMBL" id="AHJ97680.1"/>
    </source>
</evidence>
<dbReference type="KEGG" id="hsw:Hsw_2085"/>
<sequence length="139" mass="15366">MTSSSSFLTISFRPDLHLLIVRWLRDVTQAELQQGYSATLQAAVQHSATCWLIDSRRRTQSDTAMVQWLANDYLPTLSSQLNNRIVHLACLVAATWQPAETPATPLAVLAQEAPQAGQPFKVQLFGDEGAATQWLQANC</sequence>
<proteinExistence type="predicted"/>
<dbReference type="RefSeq" id="WP_044002044.1">
    <property type="nucleotide sequence ID" value="NZ_CP007145.1"/>
</dbReference>
<gene>
    <name evidence="1" type="ORF">Hsw_2085</name>
</gene>
<reference evidence="1 2" key="1">
    <citation type="submission" date="2014-01" db="EMBL/GenBank/DDBJ databases">
        <title>Complete genome sequence of ionizing-radiation resistance bacterium Hymenobacter swuensis DY53.</title>
        <authorList>
            <person name="Jung J.-H."/>
            <person name="Jeong S.-W."/>
            <person name="Joe M.-H."/>
            <person name="Cho y.-j."/>
            <person name="Kim M.-K."/>
            <person name="Lim S.-Y."/>
        </authorList>
    </citation>
    <scope>NUCLEOTIDE SEQUENCE [LARGE SCALE GENOMIC DNA]</scope>
    <source>
        <strain evidence="1 2">DY53</strain>
    </source>
</reference>
<dbReference type="PATRIC" id="fig|1227739.3.peg.2297"/>
<dbReference type="OrthoDB" id="881955at2"/>
<accession>W8F7G6</accession>
<dbReference type="HOGENOM" id="CLU_149946_0_0_10"/>
<dbReference type="AlphaFoldDB" id="W8F7G6"/>
<protein>
    <recommendedName>
        <fullName evidence="3">STAS/SEC14 domain-containing protein</fullName>
    </recommendedName>
</protein>
<organism evidence="1 2">
    <name type="scientific">Hymenobacter swuensis DY53</name>
    <dbReference type="NCBI Taxonomy" id="1227739"/>
    <lineage>
        <taxon>Bacteria</taxon>
        <taxon>Pseudomonadati</taxon>
        <taxon>Bacteroidota</taxon>
        <taxon>Cytophagia</taxon>
        <taxon>Cytophagales</taxon>
        <taxon>Hymenobacteraceae</taxon>
        <taxon>Hymenobacter</taxon>
    </lineage>
</organism>
<name>W8F7G6_9BACT</name>
<dbReference type="Proteomes" id="UP000019423">
    <property type="component" value="Chromosome"/>
</dbReference>
<dbReference type="EMBL" id="CP007145">
    <property type="protein sequence ID" value="AHJ97680.1"/>
    <property type="molecule type" value="Genomic_DNA"/>
</dbReference>